<sequence>MVVVGCLDHCLTGSLLLENDEFSRKAPDDLSTSIKCLRGGQLDGEHITMTTKLCFSELGELVNLNELDLSVNSVTGPIPSSLGNLKKLTRLALFFNRLNSTIPLEIGNMTALQVLDVNTNHLEGELPATITSLKNLNYLALFDNNFSGTIPPDLGIGLSLTDASFANNSFSGQLPQRLCDGLALQNFTANHNNFIGTLPPCLKNCTGLYRVRLEGNHFAGDISKAFGVHPRLNYLDISRNKLTGRLSSDWGKCINVTSLQMDGNRLSGSIPAAFGSMTSLQDLNLADNNFTGGVPSELGQLGLMFRLNLSHNAISGTIPANLGSNSKLQIIDLSRNLLAGTIPVSIGQLSDLTLLDMSKNKLTGQIPSELGNLVQLQALLDLSSNSLSGAIPSNLEKLMNLQKLNLSHNDLSGSIPAAFSHLSSLETVDFSYNQLTGQIPSFANTSADAYIGNLGLCGNVSGITSCDHSNSNASSGHHKRIVIAVVVSVVGVVLLAAIAACLILICRRRPCEQKVLEANSNDAFESMIWEKEGKFTFFDIMNATDNFNEIFCIGKGGFGTVYRAELASGKVVAVKRFHVAETGDISDMSKKSFENEIKALTEVRHRNIVKLHGFCTSGDYMYLVYEYLERGSLAKALYGEEGKKKLDWDVRMKVIQGVAHALAYLHHDCNPPIVHRDITLNNILLEPDFEPRLCDFGTAKLLGSASTNWTSVAGSYGYMAPEFAYTMRVTEKCDVYSFGVVALEVMMGKHPGDLLTSLPAISSSQEDDLLLKDILDQRLDPPTEQLAEEIVFIVRIALACTRVNPESRPSMRSVAQEISAHTQAYLSEAFRLITISKLTDYVK</sequence>
<reference evidence="1" key="1">
    <citation type="submission" date="2021-05" db="EMBL/GenBank/DDBJ databases">
        <authorList>
            <person name="Scholz U."/>
            <person name="Mascher M."/>
            <person name="Fiebig A."/>
        </authorList>
    </citation>
    <scope>NUCLEOTIDE SEQUENCE [LARGE SCALE GENOMIC DNA]</scope>
</reference>
<accession>A0ACD5VST1</accession>
<dbReference type="EnsemblPlants" id="AVESA.00010b.r2.3CG0510960.1">
    <property type="protein sequence ID" value="AVESA.00010b.r2.3CG0510960.1.CDS"/>
    <property type="gene ID" value="AVESA.00010b.r2.3CG0510960"/>
</dbReference>
<proteinExistence type="predicted"/>
<evidence type="ECO:0000313" key="1">
    <source>
        <dbReference type="EnsemblPlants" id="AVESA.00010b.r2.3CG0510960.1.CDS"/>
    </source>
</evidence>
<keyword evidence="2" id="KW-1185">Reference proteome</keyword>
<reference evidence="1" key="2">
    <citation type="submission" date="2025-09" db="UniProtKB">
        <authorList>
            <consortium name="EnsemblPlants"/>
        </authorList>
    </citation>
    <scope>IDENTIFICATION</scope>
</reference>
<name>A0ACD5VST1_AVESA</name>
<evidence type="ECO:0000313" key="2">
    <source>
        <dbReference type="Proteomes" id="UP001732700"/>
    </source>
</evidence>
<protein>
    <submittedName>
        <fullName evidence="1">Uncharacterized protein</fullName>
    </submittedName>
</protein>
<dbReference type="Proteomes" id="UP001732700">
    <property type="component" value="Chromosome 3C"/>
</dbReference>
<organism evidence="1 2">
    <name type="scientific">Avena sativa</name>
    <name type="common">Oat</name>
    <dbReference type="NCBI Taxonomy" id="4498"/>
    <lineage>
        <taxon>Eukaryota</taxon>
        <taxon>Viridiplantae</taxon>
        <taxon>Streptophyta</taxon>
        <taxon>Embryophyta</taxon>
        <taxon>Tracheophyta</taxon>
        <taxon>Spermatophyta</taxon>
        <taxon>Magnoliopsida</taxon>
        <taxon>Liliopsida</taxon>
        <taxon>Poales</taxon>
        <taxon>Poaceae</taxon>
        <taxon>BOP clade</taxon>
        <taxon>Pooideae</taxon>
        <taxon>Poodae</taxon>
        <taxon>Poeae</taxon>
        <taxon>Poeae Chloroplast Group 1 (Aveneae type)</taxon>
        <taxon>Aveninae</taxon>
        <taxon>Avena</taxon>
    </lineage>
</organism>